<accession>A0A835HQT5</accession>
<dbReference type="AlphaFoldDB" id="A0A835HQT5"/>
<dbReference type="Pfam" id="PF04548">
    <property type="entry name" value="AIG1"/>
    <property type="match status" value="1"/>
</dbReference>
<evidence type="ECO:0000313" key="4">
    <source>
        <dbReference type="EMBL" id="KAF9603779.1"/>
    </source>
</evidence>
<keyword evidence="2" id="KW-1133">Transmembrane helix</keyword>
<keyword evidence="1" id="KW-0547">Nucleotide-binding</keyword>
<dbReference type="OrthoDB" id="201504at2759"/>
<feature type="transmembrane region" description="Helical" evidence="2">
    <location>
        <begin position="393"/>
        <end position="413"/>
    </location>
</feature>
<dbReference type="Gene3D" id="3.40.50.300">
    <property type="entry name" value="P-loop containing nucleotide triphosphate hydrolases"/>
    <property type="match status" value="1"/>
</dbReference>
<comment type="caution">
    <text evidence="4">The sequence shown here is derived from an EMBL/GenBank/DDBJ whole genome shotgun (WGS) entry which is preliminary data.</text>
</comment>
<dbReference type="SUPFAM" id="SSF52540">
    <property type="entry name" value="P-loop containing nucleoside triphosphate hydrolases"/>
    <property type="match status" value="1"/>
</dbReference>
<dbReference type="InterPro" id="IPR010721">
    <property type="entry name" value="UstE-like"/>
</dbReference>
<dbReference type="PANTHER" id="PTHR32251">
    <property type="entry name" value="3-OXO-5-ALPHA-STEROID 4-DEHYDROGENASE"/>
    <property type="match status" value="1"/>
</dbReference>
<feature type="transmembrane region" description="Helical" evidence="2">
    <location>
        <begin position="590"/>
        <end position="609"/>
    </location>
</feature>
<gene>
    <name evidence="4" type="ORF">IFM89_037865</name>
</gene>
<keyword evidence="2" id="KW-0472">Membrane</keyword>
<evidence type="ECO:0000256" key="1">
    <source>
        <dbReference type="ARBA" id="ARBA00022741"/>
    </source>
</evidence>
<dbReference type="Pfam" id="PF06966">
    <property type="entry name" value="DUF1295"/>
    <property type="match status" value="1"/>
</dbReference>
<dbReference type="EMBL" id="JADFTS010000006">
    <property type="protein sequence ID" value="KAF9603779.1"/>
    <property type="molecule type" value="Genomic_DNA"/>
</dbReference>
<evidence type="ECO:0000259" key="3">
    <source>
        <dbReference type="Pfam" id="PF04548"/>
    </source>
</evidence>
<name>A0A835HQT5_9MAGN</name>
<dbReference type="PROSITE" id="PS50244">
    <property type="entry name" value="S5A_REDUCTASE"/>
    <property type="match status" value="1"/>
</dbReference>
<dbReference type="Gene3D" id="1.20.120.1630">
    <property type="match status" value="1"/>
</dbReference>
<protein>
    <recommendedName>
        <fullName evidence="3">AIG1-type G domain-containing protein</fullName>
    </recommendedName>
</protein>
<dbReference type="InterPro" id="IPR006703">
    <property type="entry name" value="G_AIG1"/>
</dbReference>
<evidence type="ECO:0000256" key="2">
    <source>
        <dbReference type="SAM" id="Phobius"/>
    </source>
</evidence>
<keyword evidence="2" id="KW-0812">Transmembrane</keyword>
<reference evidence="4 5" key="1">
    <citation type="submission" date="2020-10" db="EMBL/GenBank/DDBJ databases">
        <title>The Coptis chinensis genome and diversification of protoberbering-type alkaloids.</title>
        <authorList>
            <person name="Wang B."/>
            <person name="Shu S."/>
            <person name="Song C."/>
            <person name="Liu Y."/>
        </authorList>
    </citation>
    <scope>NUCLEOTIDE SEQUENCE [LARGE SCALE GENOMIC DNA]</scope>
    <source>
        <strain evidence="4">HL-2020</strain>
        <tissue evidence="4">Leaf</tissue>
    </source>
</reference>
<feature type="transmembrane region" description="Helical" evidence="2">
    <location>
        <begin position="420"/>
        <end position="437"/>
    </location>
</feature>
<organism evidence="4 5">
    <name type="scientific">Coptis chinensis</name>
    <dbReference type="NCBI Taxonomy" id="261450"/>
    <lineage>
        <taxon>Eukaryota</taxon>
        <taxon>Viridiplantae</taxon>
        <taxon>Streptophyta</taxon>
        <taxon>Embryophyta</taxon>
        <taxon>Tracheophyta</taxon>
        <taxon>Spermatophyta</taxon>
        <taxon>Magnoliopsida</taxon>
        <taxon>Ranunculales</taxon>
        <taxon>Ranunculaceae</taxon>
        <taxon>Coptidoideae</taxon>
        <taxon>Coptis</taxon>
    </lineage>
</organism>
<dbReference type="GO" id="GO:0016020">
    <property type="term" value="C:membrane"/>
    <property type="evidence" value="ECO:0007669"/>
    <property type="project" value="TreeGrafter"/>
</dbReference>
<dbReference type="GO" id="GO:0005525">
    <property type="term" value="F:GTP binding"/>
    <property type="evidence" value="ECO:0007669"/>
    <property type="project" value="InterPro"/>
</dbReference>
<feature type="transmembrane region" description="Helical" evidence="2">
    <location>
        <begin position="531"/>
        <end position="547"/>
    </location>
</feature>
<dbReference type="Proteomes" id="UP000631114">
    <property type="component" value="Unassembled WGS sequence"/>
</dbReference>
<dbReference type="PANTHER" id="PTHR32251:SF23">
    <property type="entry name" value="3-OXO-5-ALPHA-STEROID 4-DEHYDROGENASE (DUF1295)"/>
    <property type="match status" value="1"/>
</dbReference>
<feature type="transmembrane region" description="Helical" evidence="2">
    <location>
        <begin position="493"/>
        <end position="519"/>
    </location>
</feature>
<dbReference type="InterPro" id="IPR027417">
    <property type="entry name" value="P-loop_NTPase"/>
</dbReference>
<sequence length="665" mass="76098">MAQEQLSSGASEVGQKKNNLSLIPNKCVQQPSLLSTVGGDAKVHQQDPTRVPPVMPQECEHINNPCNGKRWSWEIIDCELPDWGAVVAVSAFQSEVPRPVMVSFQGSGFTLNIIDTPGLIEGGYVNEQALDTIKRFLLNKTIDVLLYVDRLDAYRVDNLDRQIIKAISDSFGNRIWCRGLVVLTHAQLSPPDGLNYDDFLSKRSVALLKIVRTGARFRKQDIQGVSILNHGPLNLKGLPSAIVGDAASNDGGEKYFFIVKPIQRAIKHDIFKESKPSWELRDVGQAGRSKFHCCPAEWWWSLEALQKWYQYPAAISGFFCKADSNLSLKVWSRWGPGPGAILVPLPSIAFYLVFLHHFNSSKSTTAKATTDGSTSVDGTLHAIWTCSFNHPHLLAVLLFFINVDILFWLISLIQSSHWMIDLYWTVIPVMLVNYYASHPLSKFNVFRSMVVTSLTWVWSIRLSHSYFRRERWQWGAREDWRFTDMREQYGKRWWWVSFFAVYIAQQVLMMGVCLPMYAIHSVEKPWNTWDTIATIICSCGIALAYFADTQLHEFISRNIILKEQGKPTEIVLKKGLWQYSRHPNYFGEQLWWWGLAVFGWNVGYGWTFIGSLVNSLCLAYVTGLVEQRMLQHDLRANEYIAYQKTTSVWIPWFKLSFKGEKVKNT</sequence>
<keyword evidence="5" id="KW-1185">Reference proteome</keyword>
<proteinExistence type="predicted"/>
<feature type="domain" description="AIG1-type G" evidence="3">
    <location>
        <begin position="97"/>
        <end position="212"/>
    </location>
</feature>
<evidence type="ECO:0000313" key="5">
    <source>
        <dbReference type="Proteomes" id="UP000631114"/>
    </source>
</evidence>